<evidence type="ECO:0000313" key="3">
    <source>
        <dbReference type="Proteomes" id="UP000091918"/>
    </source>
</evidence>
<keyword evidence="3" id="KW-1185">Reference proteome</keyword>
<sequence length="213" mass="23814">MASSPSATAAMERNIDVYATKLADLTIETKTRTNIAVELRDSLEQLCSGPSYPIFLAKLWPVFKKILKGDPVFVSLSYEQKLRNCILEILHRLPLDFPDVEPYAGDMVDLLLELVRIENEDNAVLCMKTIMDLERRQAKATQTRVKPFLELIQELFETMEQVVRDTFDSPVQGTPGMPSRPAQPPRISSLHDPAPPLPLSPTSVSTSSRISSC</sequence>
<evidence type="ECO:0000313" key="2">
    <source>
        <dbReference type="EMBL" id="OAX84193.1"/>
    </source>
</evidence>
<dbReference type="Proteomes" id="UP000091918">
    <property type="component" value="Unassembled WGS sequence"/>
</dbReference>
<feature type="region of interest" description="Disordered" evidence="1">
    <location>
        <begin position="167"/>
        <end position="213"/>
    </location>
</feature>
<dbReference type="OrthoDB" id="4525452at2759"/>
<protein>
    <submittedName>
        <fullName evidence="2">Uncharacterized protein</fullName>
    </submittedName>
</protein>
<dbReference type="AlphaFoldDB" id="A0A1B7P5A8"/>
<evidence type="ECO:0000256" key="1">
    <source>
        <dbReference type="SAM" id="MobiDB-lite"/>
    </source>
</evidence>
<dbReference type="EMBL" id="LGUA01000097">
    <property type="protein sequence ID" value="OAX84193.1"/>
    <property type="molecule type" value="Genomic_DNA"/>
</dbReference>
<dbReference type="SUPFAM" id="SSF48371">
    <property type="entry name" value="ARM repeat"/>
    <property type="match status" value="1"/>
</dbReference>
<feature type="compositionally biased region" description="Low complexity" evidence="1">
    <location>
        <begin position="200"/>
        <end position="213"/>
    </location>
</feature>
<accession>A0A1B7P5A8</accession>
<reference evidence="2 3" key="1">
    <citation type="submission" date="2015-07" db="EMBL/GenBank/DDBJ databases">
        <title>Emmonsia species relationships and genome sequence.</title>
        <authorList>
            <person name="Cuomo C.A."/>
            <person name="Schwartz I.S."/>
            <person name="Kenyon C."/>
            <person name="de Hoog G.S."/>
            <person name="Govender N.P."/>
            <person name="Botha A."/>
            <person name="Moreno L."/>
            <person name="de Vries M."/>
            <person name="Munoz J.F."/>
            <person name="Stielow J.B."/>
        </authorList>
    </citation>
    <scope>NUCLEOTIDE SEQUENCE [LARGE SCALE GENOMIC DNA]</scope>
    <source>
        <strain evidence="2 3">CBS 136260</strain>
    </source>
</reference>
<gene>
    <name evidence="2" type="ORF">ACJ72_01444</name>
</gene>
<dbReference type="InterPro" id="IPR016024">
    <property type="entry name" value="ARM-type_fold"/>
</dbReference>
<organism evidence="2 3">
    <name type="scientific">Emergomyces africanus</name>
    <dbReference type="NCBI Taxonomy" id="1955775"/>
    <lineage>
        <taxon>Eukaryota</taxon>
        <taxon>Fungi</taxon>
        <taxon>Dikarya</taxon>
        <taxon>Ascomycota</taxon>
        <taxon>Pezizomycotina</taxon>
        <taxon>Eurotiomycetes</taxon>
        <taxon>Eurotiomycetidae</taxon>
        <taxon>Onygenales</taxon>
        <taxon>Ajellomycetaceae</taxon>
        <taxon>Emergomyces</taxon>
    </lineage>
</organism>
<name>A0A1B7P5A8_9EURO</name>
<dbReference type="STRING" id="1658172.A0A1B7P5A8"/>
<comment type="caution">
    <text evidence="2">The sequence shown here is derived from an EMBL/GenBank/DDBJ whole genome shotgun (WGS) entry which is preliminary data.</text>
</comment>
<proteinExistence type="predicted"/>